<keyword evidence="1" id="KW-0732">Signal</keyword>
<organism evidence="2 3">
    <name type="scientific">Novosphingobium taihuense</name>
    <dbReference type="NCBI Taxonomy" id="260085"/>
    <lineage>
        <taxon>Bacteria</taxon>
        <taxon>Pseudomonadati</taxon>
        <taxon>Pseudomonadota</taxon>
        <taxon>Alphaproteobacteria</taxon>
        <taxon>Sphingomonadales</taxon>
        <taxon>Sphingomonadaceae</taxon>
        <taxon>Novosphingobium</taxon>
    </lineage>
</organism>
<gene>
    <name evidence="2" type="ORF">GGR37_004113</name>
</gene>
<name>A0A7W7AGG2_9SPHN</name>
<accession>A0A7W7AGG2</accession>
<dbReference type="OrthoDB" id="277629at2"/>
<reference evidence="2 3" key="1">
    <citation type="submission" date="2020-08" db="EMBL/GenBank/DDBJ databases">
        <title>Genomic Encyclopedia of Type Strains, Phase IV (KMG-IV): sequencing the most valuable type-strain genomes for metagenomic binning, comparative biology and taxonomic classification.</title>
        <authorList>
            <person name="Goeker M."/>
        </authorList>
    </citation>
    <scope>NUCLEOTIDE SEQUENCE [LARGE SCALE GENOMIC DNA]</scope>
    <source>
        <strain evidence="2 3">DSM 17507</strain>
    </source>
</reference>
<evidence type="ECO:0000256" key="1">
    <source>
        <dbReference type="SAM" id="SignalP"/>
    </source>
</evidence>
<dbReference type="EMBL" id="JACHOA010000013">
    <property type="protein sequence ID" value="MBB4615809.1"/>
    <property type="molecule type" value="Genomic_DNA"/>
</dbReference>
<dbReference type="RefSeq" id="WP_144908056.1">
    <property type="nucleotide sequence ID" value="NZ_VLKJ01000019.1"/>
</dbReference>
<feature type="signal peptide" evidence="1">
    <location>
        <begin position="1"/>
        <end position="20"/>
    </location>
</feature>
<evidence type="ECO:0000313" key="3">
    <source>
        <dbReference type="Proteomes" id="UP000538566"/>
    </source>
</evidence>
<proteinExistence type="predicted"/>
<evidence type="ECO:0008006" key="4">
    <source>
        <dbReference type="Google" id="ProtNLM"/>
    </source>
</evidence>
<feature type="chain" id="PRO_5030979041" description="Haem-binding uptake Tiki superfamily ChaN domain-containing protein" evidence="1">
    <location>
        <begin position="21"/>
        <end position="435"/>
    </location>
</feature>
<comment type="caution">
    <text evidence="2">The sequence shown here is derived from an EMBL/GenBank/DDBJ whole genome shotgun (WGS) entry which is preliminary data.</text>
</comment>
<evidence type="ECO:0000313" key="2">
    <source>
        <dbReference type="EMBL" id="MBB4615809.1"/>
    </source>
</evidence>
<dbReference type="Proteomes" id="UP000538566">
    <property type="component" value="Unassembled WGS sequence"/>
</dbReference>
<keyword evidence="3" id="KW-1185">Reference proteome</keyword>
<dbReference type="AlphaFoldDB" id="A0A7W7AGG2"/>
<protein>
    <recommendedName>
        <fullName evidence="4">Haem-binding uptake Tiki superfamily ChaN domain-containing protein</fullName>
    </recommendedName>
</protein>
<sequence length="435" mass="48197">MKHWSLVTIPFLLAASPSLGSPSGHPTSPIIGGSLDCSMEHFPNAFNFATWGSSTKGCYLEELHALERYQVIAADPDDQFEISSRIAELRGMMGDELAAYRKTDDVSASSAESERLLGDPTVDQFDALTKITELAAKTRVVVINEAHFAPHHRMFSRLLVRRLSAAGFSFLGAEAFNAEPEQFARSFRGGAPTHQTGYYVRDPVFGNLVREALMMGYKLVPYELTHVEMDSAAKTNNFQQARERGQAERLYKRALKDKPRAKLIVLVGFDHVKERLAPNGSESSKRMASYLRELVGEDILTVDQVAGDLTGRFHVRGQDCSGVSQFHGKPVVLTRNEEPLSLGRYSGLVDVSVVHRCTGIDHDRPTWLQEARRVRPLLNACANTPRDRRVLAQAFLQTDPPDAVPVDQVLRSSGGSNPTLIVPEQAKVRVECRVE</sequence>